<evidence type="ECO:0000313" key="2">
    <source>
        <dbReference type="EMBL" id="GAV27763.1"/>
    </source>
</evidence>
<name>A0A1Q2YEF3_9ASCO</name>
<feature type="region of interest" description="Disordered" evidence="1">
    <location>
        <begin position="50"/>
        <end position="83"/>
    </location>
</feature>
<evidence type="ECO:0000256" key="1">
    <source>
        <dbReference type="SAM" id="MobiDB-lite"/>
    </source>
</evidence>
<gene>
    <name evidence="2" type="ORF">PMKS-001231</name>
</gene>
<comment type="caution">
    <text evidence="2">The sequence shown here is derived from an EMBL/GenBank/DDBJ whole genome shotgun (WGS) entry which is preliminary data.</text>
</comment>
<dbReference type="Proteomes" id="UP000186136">
    <property type="component" value="Unassembled WGS sequence"/>
</dbReference>
<proteinExistence type="predicted"/>
<dbReference type="AlphaFoldDB" id="A0A1Q2YEF3"/>
<sequence>MKNKLEKLRQIRAASDPNPTDTSSLEDDDTDDYLFCGNSQDSKILESFHNMKLLPEEEEGSRDSQPSADSQGSKDTDALKRLKSKELASTFQNLVRIAQDSKEQIRQYQEEEEKKEKTDQPE</sequence>
<keyword evidence="3" id="KW-1185">Reference proteome</keyword>
<reference evidence="2 3" key="1">
    <citation type="submission" date="2016-08" db="EMBL/GenBank/DDBJ databases">
        <title>Whole genome shotgun sequence of Pichia membranifaciens KS47-1.</title>
        <authorList>
            <person name="Konishi M."/>
            <person name="Ishida M."/>
            <person name="Arakawa T."/>
            <person name="Kato Y."/>
            <person name="Horiuchi J."/>
        </authorList>
    </citation>
    <scope>NUCLEOTIDE SEQUENCE [LARGE SCALE GENOMIC DNA]</scope>
    <source>
        <strain evidence="2 3">KS47-1</strain>
    </source>
</reference>
<feature type="compositionally biased region" description="Basic and acidic residues" evidence="1">
    <location>
        <begin position="72"/>
        <end position="83"/>
    </location>
</feature>
<dbReference type="OrthoDB" id="40902at2759"/>
<dbReference type="EMBL" id="BDGI01000046">
    <property type="protein sequence ID" value="GAV27763.1"/>
    <property type="molecule type" value="Genomic_DNA"/>
</dbReference>
<evidence type="ECO:0000313" key="3">
    <source>
        <dbReference type="Proteomes" id="UP000186136"/>
    </source>
</evidence>
<accession>A0A1Q2YEF3</accession>
<feature type="region of interest" description="Disordered" evidence="1">
    <location>
        <begin position="103"/>
        <end position="122"/>
    </location>
</feature>
<organism evidence="2 3">
    <name type="scientific">Pichia membranifaciens</name>
    <dbReference type="NCBI Taxonomy" id="4926"/>
    <lineage>
        <taxon>Eukaryota</taxon>
        <taxon>Fungi</taxon>
        <taxon>Dikarya</taxon>
        <taxon>Ascomycota</taxon>
        <taxon>Saccharomycotina</taxon>
        <taxon>Pichiomycetes</taxon>
        <taxon>Pichiales</taxon>
        <taxon>Pichiaceae</taxon>
        <taxon>Pichia</taxon>
    </lineage>
</organism>
<protein>
    <submittedName>
        <fullName evidence="2">Uncharacterized protein</fullName>
    </submittedName>
</protein>
<feature type="region of interest" description="Disordered" evidence="1">
    <location>
        <begin position="1"/>
        <end position="34"/>
    </location>
</feature>